<dbReference type="EMBL" id="JAFMYV010000007">
    <property type="protein sequence ID" value="MBO0937798.1"/>
    <property type="molecule type" value="Genomic_DNA"/>
</dbReference>
<evidence type="ECO:0000313" key="2">
    <source>
        <dbReference type="Proteomes" id="UP000664034"/>
    </source>
</evidence>
<protein>
    <submittedName>
        <fullName evidence="1">Gliding motility lipoprotein GldH</fullName>
    </submittedName>
</protein>
<dbReference type="RefSeq" id="WP_207365343.1">
    <property type="nucleotide sequence ID" value="NZ_JAFMYV010000007.1"/>
</dbReference>
<keyword evidence="1" id="KW-0449">Lipoprotein</keyword>
<dbReference type="NCBIfam" id="TIGR03511">
    <property type="entry name" value="GldH_lipo"/>
    <property type="match status" value="1"/>
</dbReference>
<gene>
    <name evidence="1" type="ORF">J2I47_14660</name>
</gene>
<keyword evidence="2" id="KW-1185">Reference proteome</keyword>
<organism evidence="1 2">
    <name type="scientific">Fibrella rubiginis</name>
    <dbReference type="NCBI Taxonomy" id="2817060"/>
    <lineage>
        <taxon>Bacteria</taxon>
        <taxon>Pseudomonadati</taxon>
        <taxon>Bacteroidota</taxon>
        <taxon>Cytophagia</taxon>
        <taxon>Cytophagales</taxon>
        <taxon>Spirosomataceae</taxon>
        <taxon>Fibrella</taxon>
    </lineage>
</organism>
<comment type="caution">
    <text evidence="1">The sequence shown here is derived from an EMBL/GenBank/DDBJ whole genome shotgun (WGS) entry which is preliminary data.</text>
</comment>
<name>A0A939GHC2_9BACT</name>
<reference evidence="1" key="1">
    <citation type="submission" date="2021-03" db="EMBL/GenBank/DDBJ databases">
        <title>Fibrella sp. HMF5335 genome sequencing and assembly.</title>
        <authorList>
            <person name="Kang H."/>
            <person name="Kim H."/>
            <person name="Bae S."/>
            <person name="Joh K."/>
        </authorList>
    </citation>
    <scope>NUCLEOTIDE SEQUENCE</scope>
    <source>
        <strain evidence="1">HMF5335</strain>
    </source>
</reference>
<dbReference type="Pfam" id="PF14109">
    <property type="entry name" value="GldH_lipo"/>
    <property type="match status" value="1"/>
</dbReference>
<dbReference type="AlphaFoldDB" id="A0A939GHC2"/>
<evidence type="ECO:0000313" key="1">
    <source>
        <dbReference type="EMBL" id="MBO0937798.1"/>
    </source>
</evidence>
<proteinExistence type="predicted"/>
<dbReference type="InterPro" id="IPR020018">
    <property type="entry name" value="Motility-assoc_lipoprot_GldH"/>
</dbReference>
<dbReference type="PROSITE" id="PS51257">
    <property type="entry name" value="PROKAR_LIPOPROTEIN"/>
    <property type="match status" value="1"/>
</dbReference>
<dbReference type="Proteomes" id="UP000664034">
    <property type="component" value="Unassembled WGS sequence"/>
</dbReference>
<accession>A0A939GHC2</accession>
<sequence>MRHYCFYLVLLLAITACEQDASVVYKENVDIEGGKWYVKNTPSFTFNITDANIPYDLYYTVRNGLAYPYYNLYLTRYLTDDKGQEIESRLDELLLMDAKTGQPRGKGLGDLYDNKVVLKRAYRFPKPGTYTLRIKQYMRQDPLPDVVSVGISVEKSPQ</sequence>